<reference evidence="1 2" key="1">
    <citation type="submission" date="2016-02" db="EMBL/GenBank/DDBJ databases">
        <title>Genome analysis of coral dinoflagellate symbionts highlights evolutionary adaptations to a symbiotic lifestyle.</title>
        <authorList>
            <person name="Aranda M."/>
            <person name="Li Y."/>
            <person name="Liew Y.J."/>
            <person name="Baumgarten S."/>
            <person name="Simakov O."/>
            <person name="Wilson M."/>
            <person name="Piel J."/>
            <person name="Ashoor H."/>
            <person name="Bougouffa S."/>
            <person name="Bajic V.B."/>
            <person name="Ryu T."/>
            <person name="Ravasi T."/>
            <person name="Bayer T."/>
            <person name="Micklem G."/>
            <person name="Kim H."/>
            <person name="Bhak J."/>
            <person name="Lajeunesse T.C."/>
            <person name="Voolstra C.R."/>
        </authorList>
    </citation>
    <scope>NUCLEOTIDE SEQUENCE [LARGE SCALE GENOMIC DNA]</scope>
    <source>
        <strain evidence="1 2">CCMP2467</strain>
    </source>
</reference>
<feature type="non-terminal residue" evidence="1">
    <location>
        <position position="33"/>
    </location>
</feature>
<dbReference type="Proteomes" id="UP000186817">
    <property type="component" value="Unassembled WGS sequence"/>
</dbReference>
<gene>
    <name evidence="1" type="ORF">AK812_SmicGene48447</name>
</gene>
<proteinExistence type="predicted"/>
<comment type="caution">
    <text evidence="1">The sequence shown here is derived from an EMBL/GenBank/DDBJ whole genome shotgun (WGS) entry which is preliminary data.</text>
</comment>
<dbReference type="EMBL" id="LSRX01007891">
    <property type="protein sequence ID" value="OLP69705.1"/>
    <property type="molecule type" value="Genomic_DNA"/>
</dbReference>
<name>A0A1Q9BJ10_SYMMI</name>
<protein>
    <submittedName>
        <fullName evidence="1">Uncharacterized protein</fullName>
    </submittedName>
</protein>
<sequence>MAGWGARPLVSTAEKCEAWKAVKALQTLVLAFK</sequence>
<organism evidence="1 2">
    <name type="scientific">Symbiodinium microadriaticum</name>
    <name type="common">Dinoflagellate</name>
    <name type="synonym">Zooxanthella microadriatica</name>
    <dbReference type="NCBI Taxonomy" id="2951"/>
    <lineage>
        <taxon>Eukaryota</taxon>
        <taxon>Sar</taxon>
        <taxon>Alveolata</taxon>
        <taxon>Dinophyceae</taxon>
        <taxon>Suessiales</taxon>
        <taxon>Symbiodiniaceae</taxon>
        <taxon>Symbiodinium</taxon>
    </lineage>
</organism>
<dbReference type="AlphaFoldDB" id="A0A1Q9BJ10"/>
<evidence type="ECO:0000313" key="2">
    <source>
        <dbReference type="Proteomes" id="UP000186817"/>
    </source>
</evidence>
<accession>A0A1Q9BJ10</accession>
<evidence type="ECO:0000313" key="1">
    <source>
        <dbReference type="EMBL" id="OLP69705.1"/>
    </source>
</evidence>
<keyword evidence="2" id="KW-1185">Reference proteome</keyword>